<gene>
    <name evidence="1" type="ORF">G2W53_023247</name>
</gene>
<evidence type="ECO:0000313" key="2">
    <source>
        <dbReference type="Proteomes" id="UP000634136"/>
    </source>
</evidence>
<reference evidence="1" key="1">
    <citation type="submission" date="2020-09" db="EMBL/GenBank/DDBJ databases">
        <title>Genome-Enabled Discovery of Anthraquinone Biosynthesis in Senna tora.</title>
        <authorList>
            <person name="Kang S.-H."/>
            <person name="Pandey R.P."/>
            <person name="Lee C.-M."/>
            <person name="Sim J.-S."/>
            <person name="Jeong J.-T."/>
            <person name="Choi B.-S."/>
            <person name="Jung M."/>
            <person name="Ginzburg D."/>
            <person name="Zhao K."/>
            <person name="Won S.Y."/>
            <person name="Oh T.-J."/>
            <person name="Yu Y."/>
            <person name="Kim N.-H."/>
            <person name="Lee O.R."/>
            <person name="Lee T.-H."/>
            <person name="Bashyal P."/>
            <person name="Kim T.-S."/>
            <person name="Lee W.-H."/>
            <person name="Kawkins C."/>
            <person name="Kim C.-K."/>
            <person name="Kim J.S."/>
            <person name="Ahn B.O."/>
            <person name="Rhee S.Y."/>
            <person name="Sohng J.K."/>
        </authorList>
    </citation>
    <scope>NUCLEOTIDE SEQUENCE</scope>
    <source>
        <tissue evidence="1">Leaf</tissue>
    </source>
</reference>
<accession>A0A834WCR4</accession>
<protein>
    <submittedName>
        <fullName evidence="1">Uncharacterized protein</fullName>
    </submittedName>
</protein>
<organism evidence="1 2">
    <name type="scientific">Senna tora</name>
    <dbReference type="NCBI Taxonomy" id="362788"/>
    <lineage>
        <taxon>Eukaryota</taxon>
        <taxon>Viridiplantae</taxon>
        <taxon>Streptophyta</taxon>
        <taxon>Embryophyta</taxon>
        <taxon>Tracheophyta</taxon>
        <taxon>Spermatophyta</taxon>
        <taxon>Magnoliopsida</taxon>
        <taxon>eudicotyledons</taxon>
        <taxon>Gunneridae</taxon>
        <taxon>Pentapetalae</taxon>
        <taxon>rosids</taxon>
        <taxon>fabids</taxon>
        <taxon>Fabales</taxon>
        <taxon>Fabaceae</taxon>
        <taxon>Caesalpinioideae</taxon>
        <taxon>Cassia clade</taxon>
        <taxon>Senna</taxon>
    </lineage>
</organism>
<evidence type="ECO:0000313" key="1">
    <source>
        <dbReference type="EMBL" id="KAF7817792.1"/>
    </source>
</evidence>
<comment type="caution">
    <text evidence="1">The sequence shown here is derived from an EMBL/GenBank/DDBJ whole genome shotgun (WGS) entry which is preliminary data.</text>
</comment>
<proteinExistence type="predicted"/>
<dbReference type="EMBL" id="JAAIUW010000008">
    <property type="protein sequence ID" value="KAF7817792.1"/>
    <property type="molecule type" value="Genomic_DNA"/>
</dbReference>
<keyword evidence="2" id="KW-1185">Reference proteome</keyword>
<dbReference type="AlphaFoldDB" id="A0A834WCR4"/>
<sequence>MEGFEIISEAKYNTDQSKIRA</sequence>
<dbReference type="Proteomes" id="UP000634136">
    <property type="component" value="Unassembled WGS sequence"/>
</dbReference>
<name>A0A834WCR4_9FABA</name>